<reference evidence="4 5" key="1">
    <citation type="submission" date="2018-08" db="EMBL/GenBank/DDBJ databases">
        <title>Sequencing the genomes of 1000 actinobacteria strains.</title>
        <authorList>
            <person name="Klenk H.-P."/>
        </authorList>
    </citation>
    <scope>NUCLEOTIDE SEQUENCE [LARGE SCALE GENOMIC DNA]</scope>
    <source>
        <strain evidence="4 5">DSM 44099</strain>
    </source>
</reference>
<name>A0A3D9ZVW3_9ACTN</name>
<dbReference type="AlphaFoldDB" id="A0A3D9ZVW3"/>
<evidence type="ECO:0000313" key="5">
    <source>
        <dbReference type="Proteomes" id="UP000256913"/>
    </source>
</evidence>
<dbReference type="PANTHER" id="PTHR33744:SF1">
    <property type="entry name" value="DNA-BINDING TRANSCRIPTIONAL ACTIVATOR ADER"/>
    <property type="match status" value="1"/>
</dbReference>
<evidence type="ECO:0000256" key="1">
    <source>
        <dbReference type="ARBA" id="ARBA00048313"/>
    </source>
</evidence>
<dbReference type="PANTHER" id="PTHR33744">
    <property type="entry name" value="CARBOHYDRATE DIACID REGULATOR"/>
    <property type="match status" value="1"/>
</dbReference>
<dbReference type="InterPro" id="IPR001252">
    <property type="entry name" value="Malate_DH_AS"/>
</dbReference>
<proteinExistence type="predicted"/>
<organism evidence="4 5">
    <name type="scientific">Asanoa ferruginea</name>
    <dbReference type="NCBI Taxonomy" id="53367"/>
    <lineage>
        <taxon>Bacteria</taxon>
        <taxon>Bacillati</taxon>
        <taxon>Actinomycetota</taxon>
        <taxon>Actinomycetes</taxon>
        <taxon>Micromonosporales</taxon>
        <taxon>Micromonosporaceae</taxon>
        <taxon>Asanoa</taxon>
    </lineage>
</organism>
<dbReference type="InterPro" id="IPR025736">
    <property type="entry name" value="PucR_C-HTH_dom"/>
</dbReference>
<dbReference type="GO" id="GO:0030060">
    <property type="term" value="F:L-malate dehydrogenase (NAD+) activity"/>
    <property type="evidence" value="ECO:0007669"/>
    <property type="project" value="UniProtKB-EC"/>
</dbReference>
<comment type="catalytic activity">
    <reaction evidence="1">
        <text>(S)-malate + NAD(+) = oxaloacetate + NADH + H(+)</text>
        <dbReference type="Rhea" id="RHEA:21432"/>
        <dbReference type="ChEBI" id="CHEBI:15378"/>
        <dbReference type="ChEBI" id="CHEBI:15589"/>
        <dbReference type="ChEBI" id="CHEBI:16452"/>
        <dbReference type="ChEBI" id="CHEBI:57540"/>
        <dbReference type="ChEBI" id="CHEBI:57945"/>
        <dbReference type="EC" id="1.1.1.37"/>
    </reaction>
</comment>
<dbReference type="InterPro" id="IPR042070">
    <property type="entry name" value="PucR_C-HTH_sf"/>
</dbReference>
<feature type="domain" description="RsbT co-antagonist protein RsbRD N-terminal" evidence="3">
    <location>
        <begin position="42"/>
        <end position="178"/>
    </location>
</feature>
<evidence type="ECO:0000313" key="4">
    <source>
        <dbReference type="EMBL" id="REG01130.1"/>
    </source>
</evidence>
<dbReference type="Pfam" id="PF14361">
    <property type="entry name" value="RsbRD_N"/>
    <property type="match status" value="1"/>
</dbReference>
<keyword evidence="5" id="KW-1185">Reference proteome</keyword>
<feature type="domain" description="PucR C-terminal helix-turn-helix" evidence="2">
    <location>
        <begin position="341"/>
        <end position="394"/>
    </location>
</feature>
<dbReference type="Pfam" id="PF13556">
    <property type="entry name" value="HTH_30"/>
    <property type="match status" value="1"/>
</dbReference>
<dbReference type="RefSeq" id="WP_116073168.1">
    <property type="nucleotide sequence ID" value="NZ_BONB01000008.1"/>
</dbReference>
<dbReference type="InterPro" id="IPR025751">
    <property type="entry name" value="RsbRD_N_dom"/>
</dbReference>
<sequence>MTSAIPTAWPPRRRMPDLATLDEPTRHLVTTAVERLRAKQDAFGARFLALARAHLPGYDVLTDEEIRASAQQFMDTLVAELSALRVPDGALRGLLNTFAVERAGRGIPPEVLAVGYQMGSREMLALLDEVGVDVGLPPELLLAIHDSTWEFSNEAASMFARVQHDLALERAQFDAERRSTFASGVLGGTIPAEQINRDAHLFGLDPRSLHVPLAARAASPVAADAVRRAIASALHMPADRLLFAEVGASLGFIAPSSPERIAGHLVAVGLPVALNDLHSGFAEAVLALETAECFALTGIVRLADLGPRPLVLSAPRTADRLSARHMRALDGQGRANHDIEQTARVYLECDQRVRETAGRLAVHQNTVRYRVRRFEELTKLDLKRTEDLVTAWWLLNRRAVNPPGS</sequence>
<protein>
    <submittedName>
        <fullName evidence="4">PucR-like helix-turn-helix protein</fullName>
    </submittedName>
</protein>
<gene>
    <name evidence="4" type="ORF">DFJ67_7207</name>
</gene>
<dbReference type="GO" id="GO:0006108">
    <property type="term" value="P:malate metabolic process"/>
    <property type="evidence" value="ECO:0007669"/>
    <property type="project" value="InterPro"/>
</dbReference>
<dbReference type="EMBL" id="QUMQ01000001">
    <property type="protein sequence ID" value="REG01130.1"/>
    <property type="molecule type" value="Genomic_DNA"/>
</dbReference>
<dbReference type="PROSITE" id="PS00068">
    <property type="entry name" value="MDH"/>
    <property type="match status" value="1"/>
</dbReference>
<dbReference type="Proteomes" id="UP000256913">
    <property type="component" value="Unassembled WGS sequence"/>
</dbReference>
<dbReference type="OrthoDB" id="4571023at2"/>
<dbReference type="Gene3D" id="1.10.10.2840">
    <property type="entry name" value="PucR C-terminal helix-turn-helix domain"/>
    <property type="match status" value="1"/>
</dbReference>
<comment type="caution">
    <text evidence="4">The sequence shown here is derived from an EMBL/GenBank/DDBJ whole genome shotgun (WGS) entry which is preliminary data.</text>
</comment>
<evidence type="ECO:0000259" key="3">
    <source>
        <dbReference type="Pfam" id="PF14361"/>
    </source>
</evidence>
<dbReference type="InterPro" id="IPR051448">
    <property type="entry name" value="CdaR-like_regulators"/>
</dbReference>
<evidence type="ECO:0000259" key="2">
    <source>
        <dbReference type="Pfam" id="PF13556"/>
    </source>
</evidence>
<accession>A0A3D9ZVW3</accession>